<organism evidence="2 3">
    <name type="scientific">Candidatus Ornithospirochaeta stercoravium</name>
    <dbReference type="NCBI Taxonomy" id="2840897"/>
    <lineage>
        <taxon>Bacteria</taxon>
        <taxon>Pseudomonadati</taxon>
        <taxon>Spirochaetota</taxon>
        <taxon>Spirochaetia</taxon>
        <taxon>Spirochaetales</taxon>
        <taxon>Spirochaetaceae</taxon>
        <taxon>Spirochaetaceae incertae sedis</taxon>
        <taxon>Candidatus Ornithospirochaeta</taxon>
    </lineage>
</organism>
<keyword evidence="1" id="KW-0812">Transmembrane</keyword>
<evidence type="ECO:0000256" key="1">
    <source>
        <dbReference type="SAM" id="Phobius"/>
    </source>
</evidence>
<proteinExistence type="predicted"/>
<keyword evidence="1" id="KW-0472">Membrane</keyword>
<accession>A0A9D9NCL4</accession>
<keyword evidence="1" id="KW-1133">Transmembrane helix</keyword>
<dbReference type="AlphaFoldDB" id="A0A9D9NCL4"/>
<dbReference type="Pfam" id="PF07456">
    <property type="entry name" value="Hpre_diP_synt_I"/>
    <property type="match status" value="1"/>
</dbReference>
<feature type="transmembrane region" description="Helical" evidence="1">
    <location>
        <begin position="131"/>
        <end position="153"/>
    </location>
</feature>
<feature type="transmembrane region" description="Helical" evidence="1">
    <location>
        <begin position="327"/>
        <end position="346"/>
    </location>
</feature>
<feature type="transmembrane region" description="Helical" evidence="1">
    <location>
        <begin position="213"/>
        <end position="230"/>
    </location>
</feature>
<dbReference type="InterPro" id="IPR010898">
    <property type="entry name" value="Hpre_diP_synth_I"/>
</dbReference>
<dbReference type="EMBL" id="JADIMF010000024">
    <property type="protein sequence ID" value="MBO8468484.1"/>
    <property type="molecule type" value="Genomic_DNA"/>
</dbReference>
<reference evidence="2" key="2">
    <citation type="journal article" date="2021" name="PeerJ">
        <title>Extensive microbial diversity within the chicken gut microbiome revealed by metagenomics and culture.</title>
        <authorList>
            <person name="Gilroy R."/>
            <person name="Ravi A."/>
            <person name="Getino M."/>
            <person name="Pursley I."/>
            <person name="Horton D.L."/>
            <person name="Alikhan N.F."/>
            <person name="Baker D."/>
            <person name="Gharbi K."/>
            <person name="Hall N."/>
            <person name="Watson M."/>
            <person name="Adriaenssens E.M."/>
            <person name="Foster-Nyarko E."/>
            <person name="Jarju S."/>
            <person name="Secka A."/>
            <person name="Antonio M."/>
            <person name="Oren A."/>
            <person name="Chaudhuri R.R."/>
            <person name="La Ragione R."/>
            <person name="Hildebrand F."/>
            <person name="Pallen M.J."/>
        </authorList>
    </citation>
    <scope>NUCLEOTIDE SEQUENCE</scope>
    <source>
        <strain evidence="2">14700</strain>
    </source>
</reference>
<evidence type="ECO:0000313" key="2">
    <source>
        <dbReference type="EMBL" id="MBO8468484.1"/>
    </source>
</evidence>
<feature type="transmembrane region" description="Helical" evidence="1">
    <location>
        <begin position="101"/>
        <end position="124"/>
    </location>
</feature>
<gene>
    <name evidence="2" type="ORF">IAA72_01695</name>
</gene>
<feature type="transmembrane region" description="Helical" evidence="1">
    <location>
        <begin position="173"/>
        <end position="201"/>
    </location>
</feature>
<sequence length="347" mass="37616">MQKQDKIPYLAAISLFMSALEMFIPKPIPFFRLGLANIPLLLALDMDIGSFMLLALMKGLGTSYVSGNLFSIFGLMSISQSVISAFAMYAVSRLFGKHISIYGISMTGALSSASMQILIASLYAGNGIFMFFTPLLLISFPASIITAFASSHIRIPDRISIEKDSEDGKSGIAIAAMLISGLSVMMLRSPIPAAISFAAALAFQKSTGRKIRLLPHIIMLAVMVVSSAITPEGKVLFSVFSFPVTEGALIRGMTSSLRLSAALALSQGFYKCIKPSRGIIGETIIIFSALIGRWEYTKGSISERIEETLMLNNAIKTENNAINIPNFTIILITVILIFVLVCDYLFF</sequence>
<protein>
    <submittedName>
        <fullName evidence="2">Gx transporter family protein</fullName>
    </submittedName>
</protein>
<name>A0A9D9NCL4_9SPIO</name>
<dbReference type="Proteomes" id="UP000810292">
    <property type="component" value="Unassembled WGS sequence"/>
</dbReference>
<feature type="transmembrane region" description="Helical" evidence="1">
    <location>
        <begin position="7"/>
        <end position="24"/>
    </location>
</feature>
<reference evidence="2" key="1">
    <citation type="submission" date="2020-10" db="EMBL/GenBank/DDBJ databases">
        <authorList>
            <person name="Gilroy R."/>
        </authorList>
    </citation>
    <scope>NUCLEOTIDE SEQUENCE</scope>
    <source>
        <strain evidence="2">14700</strain>
    </source>
</reference>
<feature type="transmembrane region" description="Helical" evidence="1">
    <location>
        <begin position="69"/>
        <end position="89"/>
    </location>
</feature>
<comment type="caution">
    <text evidence="2">The sequence shown here is derived from an EMBL/GenBank/DDBJ whole genome shotgun (WGS) entry which is preliminary data.</text>
</comment>
<feature type="transmembrane region" description="Helical" evidence="1">
    <location>
        <begin position="36"/>
        <end position="57"/>
    </location>
</feature>
<evidence type="ECO:0000313" key="3">
    <source>
        <dbReference type="Proteomes" id="UP000810292"/>
    </source>
</evidence>